<dbReference type="InterPro" id="IPR011013">
    <property type="entry name" value="Gal_mutarotase_sf_dom"/>
</dbReference>
<dbReference type="PANTHER" id="PTHR37322:SF3">
    <property type="entry name" value="CHONDROITIN SULFATE ABC EXOLYASE"/>
    <property type="match status" value="1"/>
</dbReference>
<comment type="caution">
    <text evidence="6">The sequence shown here is derived from an EMBL/GenBank/DDBJ whole genome shotgun (WGS) entry which is preliminary data.</text>
</comment>
<dbReference type="GO" id="GO:0005975">
    <property type="term" value="P:carbohydrate metabolic process"/>
    <property type="evidence" value="ECO:0007669"/>
    <property type="project" value="InterPro"/>
</dbReference>
<dbReference type="GO" id="GO:0030246">
    <property type="term" value="F:carbohydrate binding"/>
    <property type="evidence" value="ECO:0007669"/>
    <property type="project" value="InterPro"/>
</dbReference>
<keyword evidence="2" id="KW-0677">Repeat</keyword>
<dbReference type="InterPro" id="IPR014718">
    <property type="entry name" value="GH-type_carb-bd"/>
</dbReference>
<dbReference type="PROSITE" id="PS51272">
    <property type="entry name" value="SLH"/>
    <property type="match status" value="1"/>
</dbReference>
<dbReference type="GO" id="GO:0006027">
    <property type="term" value="P:glycosaminoglycan catabolic process"/>
    <property type="evidence" value="ECO:0007669"/>
    <property type="project" value="InterPro"/>
</dbReference>
<dbReference type="Pfam" id="PF00395">
    <property type="entry name" value="SLH"/>
    <property type="match status" value="1"/>
</dbReference>
<dbReference type="Gene3D" id="2.60.220.10">
    <property type="entry name" value="Polysaccharide lyase family 8-like, C-terminal"/>
    <property type="match status" value="1"/>
</dbReference>
<dbReference type="InterPro" id="IPR015176">
    <property type="entry name" value="Lyase_N"/>
</dbReference>
<dbReference type="GO" id="GO:0016837">
    <property type="term" value="F:carbon-oxygen lyase activity, acting on polysaccharides"/>
    <property type="evidence" value="ECO:0007669"/>
    <property type="project" value="UniProtKB-ARBA"/>
</dbReference>
<name>A0A9W6DEP7_9FIRM</name>
<dbReference type="InterPro" id="IPR008979">
    <property type="entry name" value="Galactose-bd-like_sf"/>
</dbReference>
<reference evidence="6" key="1">
    <citation type="submission" date="2022-06" db="EMBL/GenBank/DDBJ databases">
        <title>Vallitalea longa sp. nov., an anaerobic bacterium isolated from marine sediment.</title>
        <authorList>
            <person name="Hirano S."/>
            <person name="Terahara T."/>
            <person name="Mori K."/>
            <person name="Hamada M."/>
            <person name="Matsumoto R."/>
            <person name="Kobayashi T."/>
        </authorList>
    </citation>
    <scope>NUCLEOTIDE SEQUENCE</scope>
    <source>
        <strain evidence="6">SH18-1</strain>
    </source>
</reference>
<dbReference type="RefSeq" id="WP_281815401.1">
    <property type="nucleotide sequence ID" value="NZ_BRLB01000005.1"/>
</dbReference>
<protein>
    <submittedName>
        <fullName evidence="6">Chondroitin sulfate ABC exolyase</fullName>
    </submittedName>
</protein>
<keyword evidence="4" id="KW-0732">Signal</keyword>
<keyword evidence="3" id="KW-0456">Lyase</keyword>
<evidence type="ECO:0000256" key="1">
    <source>
        <dbReference type="ARBA" id="ARBA00006699"/>
    </source>
</evidence>
<gene>
    <name evidence="6" type="primary">chonabc</name>
    <name evidence="6" type="ORF">SH1V18_22250</name>
</gene>
<dbReference type="Pfam" id="PF09093">
    <property type="entry name" value="Lyase_catalyt"/>
    <property type="match status" value="1"/>
</dbReference>
<dbReference type="Gene3D" id="2.60.120.430">
    <property type="entry name" value="Galactose-binding lectin"/>
    <property type="match status" value="1"/>
</dbReference>
<dbReference type="Proteomes" id="UP001144256">
    <property type="component" value="Unassembled WGS sequence"/>
</dbReference>
<dbReference type="AlphaFoldDB" id="A0A9W6DEP7"/>
<dbReference type="GO" id="GO:0005576">
    <property type="term" value="C:extracellular region"/>
    <property type="evidence" value="ECO:0007669"/>
    <property type="project" value="InterPro"/>
</dbReference>
<dbReference type="InterPro" id="IPR039174">
    <property type="entry name" value="Chondroitin_ABC_lyase"/>
</dbReference>
<evidence type="ECO:0000259" key="5">
    <source>
        <dbReference type="PROSITE" id="PS51272"/>
    </source>
</evidence>
<organism evidence="6 7">
    <name type="scientific">Vallitalea longa</name>
    <dbReference type="NCBI Taxonomy" id="2936439"/>
    <lineage>
        <taxon>Bacteria</taxon>
        <taxon>Bacillati</taxon>
        <taxon>Bacillota</taxon>
        <taxon>Clostridia</taxon>
        <taxon>Lachnospirales</taxon>
        <taxon>Vallitaleaceae</taxon>
        <taxon>Vallitalea</taxon>
    </lineage>
</organism>
<keyword evidence="7" id="KW-1185">Reference proteome</keyword>
<dbReference type="InterPro" id="IPR003159">
    <property type="entry name" value="Lyase_8_central_dom"/>
</dbReference>
<dbReference type="InterPro" id="IPR008929">
    <property type="entry name" value="Chondroitin_lyas"/>
</dbReference>
<dbReference type="SUPFAM" id="SSF49863">
    <property type="entry name" value="Hyaluronate lyase-like, C-terminal domain"/>
    <property type="match status" value="1"/>
</dbReference>
<evidence type="ECO:0000256" key="4">
    <source>
        <dbReference type="SAM" id="SignalP"/>
    </source>
</evidence>
<dbReference type="PANTHER" id="PTHR37322">
    <property type="match status" value="1"/>
</dbReference>
<accession>A0A9W6DEP7</accession>
<dbReference type="Gene3D" id="2.70.98.10">
    <property type="match status" value="1"/>
</dbReference>
<dbReference type="InterPro" id="IPR011071">
    <property type="entry name" value="Lyase_8-like_C"/>
</dbReference>
<dbReference type="SUPFAM" id="SSF74650">
    <property type="entry name" value="Galactose mutarotase-like"/>
    <property type="match status" value="1"/>
</dbReference>
<dbReference type="InterPro" id="IPR015177">
    <property type="entry name" value="Lyase_catalyt"/>
</dbReference>
<dbReference type="GO" id="GO:0042597">
    <property type="term" value="C:periplasmic space"/>
    <property type="evidence" value="ECO:0007669"/>
    <property type="project" value="TreeGrafter"/>
</dbReference>
<dbReference type="Gene3D" id="1.50.10.100">
    <property type="entry name" value="Chondroitin AC/alginate lyase"/>
    <property type="match status" value="1"/>
</dbReference>
<evidence type="ECO:0000313" key="6">
    <source>
        <dbReference type="EMBL" id="GKX29745.1"/>
    </source>
</evidence>
<evidence type="ECO:0000256" key="2">
    <source>
        <dbReference type="ARBA" id="ARBA00022737"/>
    </source>
</evidence>
<comment type="similarity">
    <text evidence="1">Belongs to the polysaccharide lyase 8 family.</text>
</comment>
<dbReference type="Pfam" id="PF09092">
    <property type="entry name" value="Lyase_N"/>
    <property type="match status" value="1"/>
</dbReference>
<feature type="chain" id="PRO_5040833024" evidence="4">
    <location>
        <begin position="27"/>
        <end position="1214"/>
    </location>
</feature>
<evidence type="ECO:0000256" key="3">
    <source>
        <dbReference type="ARBA" id="ARBA00023239"/>
    </source>
</evidence>
<dbReference type="SUPFAM" id="SSF49785">
    <property type="entry name" value="Galactose-binding domain-like"/>
    <property type="match status" value="1"/>
</dbReference>
<feature type="domain" description="SLH" evidence="5">
    <location>
        <begin position="94"/>
        <end position="154"/>
    </location>
</feature>
<sequence>MKILEKGVLFLLLVSLCLTQVNPIQASELFKPKYEKEAKKLYDFGFVKGSSDTSIQLNLDYPVTREEGIIIALRLSNKVEEVEKLTENEVRTEMDKYTDGNSVSKWAEKYIAYAIKKGIIFDDKIDPKKNIEGNSFAFALLKLLGYEEDINESNALEILKEKNGWTDDEKKKFDKMLIRDDLASLVYKSLSLRDVNGTSIITNVIEKKAAETNTKLYTFESGIPEELQADSSSKMTLSEKHHKGGYRSLEWNYEKGSQMVLSTPIGFQAFDESSGSNKLDTFAFWVYNEKPVDDEILIEFGRGDDIDCSFTFGLNFSGWRTAWVSYERDMQGKPREDMDTMRIKAPSNVEKGTLYFDQIILTNPVDSRHQNRDFQVPFVNVEADNMANKHWVSLYKFYNLESKEELPEEVTKEDMEAFDMISQRLYDNLFIKKNIDEKAMNSIRKQFHAFNIVRKDSTITGNSVDLPFIKQIYPQELLDAVYIDLKHTNVRKQYTDIMFNIANAYHSTDNPEHKDELSSIFIDMTEHMLDQGWEEGSILGTVHHIGYNMRGYYNAVFLMQNQLKEAGLLDRVQKSIYWFTGMGRIYDYEDKEPCNVDILNTTIQGMLISILVKDDTPDKVRDFQGFSDWMNRCMKTTPGLIGGFKEDGSGFHHRNGYPGYANPAFNGLTPVVYYMSGTKYGLKEEAHELLKKVIMVTRLYTNKYQWLVSLSGRGVDGTSKINDKCFGFMALAGIPDGEEEIDPEVAAAYLRLTNLEKPSKTAKMLLEMGYTPENDPNGNWTMNYSNLALHRRDDWLVGVRGHSKYLWGNESYTNSNLYGRYITYGQVQIMSQGDPINNKDSGYNPNGYNWNRWPGTTTIQLPIEELKSDVKNLDEFSGFEEMLISDESYSGALNIEGENGMFAMKLHEHPKYDESHRARKSVFFFDDRIILLGSDIENNDSTHNTQTTMFQNYLADKNMPIWVNSKENITEFPYVKDLKSDEDFWLMDNNNNGYYIPEGHEIGISRSTQDSKNHKNEKDTKGDFATAWIDHGKAPKNQGYEYAILVKTDEEKINDFTKQMSNRETALYTVLQKDKTAHIVKDRLTNTTGYAVFEANDNIDKGIVEGVDTPTMIMTKQSKDNMVLSIVDPDLRLYEGKDESQYDENGNRKEVSIYSRQWCKNESGSSTVKLMLNGEWNLSSSYENCRLLSSKSGKTELEFTCKDAKPIEIVLNKN</sequence>
<feature type="signal peptide" evidence="4">
    <location>
        <begin position="1"/>
        <end position="26"/>
    </location>
</feature>
<dbReference type="SUPFAM" id="SSF48230">
    <property type="entry name" value="Chondroitin AC/alginate lyase"/>
    <property type="match status" value="1"/>
</dbReference>
<dbReference type="Pfam" id="PF02278">
    <property type="entry name" value="Lyase_8"/>
    <property type="match status" value="1"/>
</dbReference>
<dbReference type="InterPro" id="IPR001119">
    <property type="entry name" value="SLH_dom"/>
</dbReference>
<evidence type="ECO:0000313" key="7">
    <source>
        <dbReference type="Proteomes" id="UP001144256"/>
    </source>
</evidence>
<dbReference type="EMBL" id="BRLB01000005">
    <property type="protein sequence ID" value="GKX29745.1"/>
    <property type="molecule type" value="Genomic_DNA"/>
</dbReference>
<proteinExistence type="inferred from homology"/>